<evidence type="ECO:0000313" key="3">
    <source>
        <dbReference type="Proteomes" id="UP000800094"/>
    </source>
</evidence>
<dbReference type="InterPro" id="IPR014752">
    <property type="entry name" value="Arrestin-like_C"/>
</dbReference>
<dbReference type="Gene3D" id="2.60.40.640">
    <property type="match status" value="1"/>
</dbReference>
<name>A0A6A6I9H7_9PLEO</name>
<dbReference type="PANTHER" id="PTHR31904:SF1">
    <property type="entry name" value="BYPASS OF STOP CODON PROTEIN 5-RELATED"/>
    <property type="match status" value="1"/>
</dbReference>
<dbReference type="Proteomes" id="UP000800094">
    <property type="component" value="Unassembled WGS sequence"/>
</dbReference>
<dbReference type="EMBL" id="ML987198">
    <property type="protein sequence ID" value="KAF2246572.1"/>
    <property type="molecule type" value="Genomic_DNA"/>
</dbReference>
<dbReference type="GeneID" id="54579289"/>
<dbReference type="PANTHER" id="PTHR31904">
    <property type="entry name" value="BYPASS OF STOP CODON PROTEIN 5-RELATED"/>
    <property type="match status" value="1"/>
</dbReference>
<protein>
    <recommendedName>
        <fullName evidence="1">Arrestin-like N-terminal domain-containing protein</fullName>
    </recommendedName>
</protein>
<dbReference type="OrthoDB" id="2283785at2759"/>
<dbReference type="InterPro" id="IPR011021">
    <property type="entry name" value="Arrestin-like_N"/>
</dbReference>
<organism evidence="2 3">
    <name type="scientific">Trematosphaeria pertusa</name>
    <dbReference type="NCBI Taxonomy" id="390896"/>
    <lineage>
        <taxon>Eukaryota</taxon>
        <taxon>Fungi</taxon>
        <taxon>Dikarya</taxon>
        <taxon>Ascomycota</taxon>
        <taxon>Pezizomycotina</taxon>
        <taxon>Dothideomycetes</taxon>
        <taxon>Pleosporomycetidae</taxon>
        <taxon>Pleosporales</taxon>
        <taxon>Massarineae</taxon>
        <taxon>Trematosphaeriaceae</taxon>
        <taxon>Trematosphaeria</taxon>
    </lineage>
</organism>
<gene>
    <name evidence="2" type="ORF">BU26DRAFT_487773</name>
</gene>
<sequence>MPTSSGASVHSNAMASIGNQISYRMLQIAHYGQPTIEIELDDSRHGTQGSYVTSYSTMDTLEGTVTISTQHDTRFEDIEIAFTGTAQVYIDRLTTTPSMSGRTEASHRFLTLKQPMDASDLPTPRILRAGQKYTFPFFFTVPAHLLPRACPHRVASDNVRDTHLLLPPSLGDAELSGFGGALLDDMAPEMSKIIYGIKARITQVRESDGSLSLLAERTKKVRVKPAFEEQPPLNIDANDEYRARQEKTVRKGLFKGKLGTLTAQTAQPKALVIPGARSTGNHPINTRAKVLLRFDPSEEHSTPPPLGQLKTSLKVSTYYASCPRHTFPARSSLGYDLTQGVYSESLSLSNMCIASAQWEKHPASANPVCSDILARRDSGISDCSNDVADTFHTGIPPASKHYKHGSFYTASVLVPITLPNNKNFIPTFHSCLISRVYGLSLHLSAHAPGVTDPSLHLKVPIQICAEGSDTGNENARARSAEAVVLEEAERLFTPRSVAPPSDEGHDADLPPEYAAFAPTAGRHHARVTVVG</sequence>
<proteinExistence type="predicted"/>
<dbReference type="InterPro" id="IPR039634">
    <property type="entry name" value="Bul1-like"/>
</dbReference>
<dbReference type="Pfam" id="PF00339">
    <property type="entry name" value="Arrestin_N"/>
    <property type="match status" value="1"/>
</dbReference>
<dbReference type="RefSeq" id="XP_033681576.1">
    <property type="nucleotide sequence ID" value="XM_033825959.1"/>
</dbReference>
<reference evidence="2" key="1">
    <citation type="journal article" date="2020" name="Stud. Mycol.">
        <title>101 Dothideomycetes genomes: a test case for predicting lifestyles and emergence of pathogens.</title>
        <authorList>
            <person name="Haridas S."/>
            <person name="Albert R."/>
            <person name="Binder M."/>
            <person name="Bloem J."/>
            <person name="Labutti K."/>
            <person name="Salamov A."/>
            <person name="Andreopoulos B."/>
            <person name="Baker S."/>
            <person name="Barry K."/>
            <person name="Bills G."/>
            <person name="Bluhm B."/>
            <person name="Cannon C."/>
            <person name="Castanera R."/>
            <person name="Culley D."/>
            <person name="Daum C."/>
            <person name="Ezra D."/>
            <person name="Gonzalez J."/>
            <person name="Henrissat B."/>
            <person name="Kuo A."/>
            <person name="Liang C."/>
            <person name="Lipzen A."/>
            <person name="Lutzoni F."/>
            <person name="Magnuson J."/>
            <person name="Mondo S."/>
            <person name="Nolan M."/>
            <person name="Ohm R."/>
            <person name="Pangilinan J."/>
            <person name="Park H.-J."/>
            <person name="Ramirez L."/>
            <person name="Alfaro M."/>
            <person name="Sun H."/>
            <person name="Tritt A."/>
            <person name="Yoshinaga Y."/>
            <person name="Zwiers L.-H."/>
            <person name="Turgeon B."/>
            <person name="Goodwin S."/>
            <person name="Spatafora J."/>
            <person name="Crous P."/>
            <person name="Grigoriev I."/>
        </authorList>
    </citation>
    <scope>NUCLEOTIDE SEQUENCE</scope>
    <source>
        <strain evidence="2">CBS 122368</strain>
    </source>
</reference>
<evidence type="ECO:0000313" key="2">
    <source>
        <dbReference type="EMBL" id="KAF2246572.1"/>
    </source>
</evidence>
<accession>A0A6A6I9H7</accession>
<keyword evidence="3" id="KW-1185">Reference proteome</keyword>
<feature type="domain" description="Arrestin-like N-terminal" evidence="1">
    <location>
        <begin position="55"/>
        <end position="147"/>
    </location>
</feature>
<evidence type="ECO:0000259" key="1">
    <source>
        <dbReference type="Pfam" id="PF00339"/>
    </source>
</evidence>
<dbReference type="AlphaFoldDB" id="A0A6A6I9H7"/>